<dbReference type="SUPFAM" id="SSF56601">
    <property type="entry name" value="beta-lactamase/transpeptidase-like"/>
    <property type="match status" value="1"/>
</dbReference>
<reference evidence="2 3" key="1">
    <citation type="submission" date="2012-02" db="EMBL/GenBank/DDBJ databases">
        <title>Complete genome sequence of Phycisphaera mikurensis NBRC 102666.</title>
        <authorList>
            <person name="Ankai A."/>
            <person name="Hosoyama A."/>
            <person name="Terui Y."/>
            <person name="Sekine M."/>
            <person name="Fukai R."/>
            <person name="Kato Y."/>
            <person name="Nakamura S."/>
            <person name="Yamada-Narita S."/>
            <person name="Kawakoshi A."/>
            <person name="Fukunaga Y."/>
            <person name="Yamazaki S."/>
            <person name="Fujita N."/>
        </authorList>
    </citation>
    <scope>NUCLEOTIDE SEQUENCE [LARGE SCALE GENOMIC DNA]</scope>
    <source>
        <strain evidence="3">NBRC 102666 / KCTC 22515 / FYK2301M01</strain>
    </source>
</reference>
<dbReference type="InterPro" id="IPR045155">
    <property type="entry name" value="Beta-lactam_cat"/>
</dbReference>
<dbReference type="GO" id="GO:0030655">
    <property type="term" value="P:beta-lactam antibiotic catabolic process"/>
    <property type="evidence" value="ECO:0007669"/>
    <property type="project" value="InterPro"/>
</dbReference>
<dbReference type="KEGG" id="phm:PSMK_12940"/>
<proteinExistence type="predicted"/>
<dbReference type="eggNOG" id="COG1686">
    <property type="taxonomic scope" value="Bacteria"/>
</dbReference>
<dbReference type="EMBL" id="AP012338">
    <property type="protein sequence ID" value="BAM03453.1"/>
    <property type="molecule type" value="Genomic_DNA"/>
</dbReference>
<organism evidence="2 3">
    <name type="scientific">Phycisphaera mikurensis (strain NBRC 102666 / KCTC 22515 / FYK2301M01)</name>
    <dbReference type="NCBI Taxonomy" id="1142394"/>
    <lineage>
        <taxon>Bacteria</taxon>
        <taxon>Pseudomonadati</taxon>
        <taxon>Planctomycetota</taxon>
        <taxon>Phycisphaerae</taxon>
        <taxon>Phycisphaerales</taxon>
        <taxon>Phycisphaeraceae</taxon>
        <taxon>Phycisphaera</taxon>
    </lineage>
</organism>
<name>I0IDW5_PHYMF</name>
<evidence type="ECO:0000313" key="3">
    <source>
        <dbReference type="Proteomes" id="UP000007881"/>
    </source>
</evidence>
<keyword evidence="3" id="KW-1185">Reference proteome</keyword>
<sequence length="322" mass="33998">MSDGDPPWARLPRTAGVPMLKDARSADSALLDGLFELPAGSALTVAEVAADGSLVAARWRGTGETLFYPASTIKWTTGALAVALMDEHDLPPEAVLAVGDRPAATLRDLVLSMLQASDNDAFNALHEWVGTAETHAAMRSWGCTHAIVRRHFMNPRFTGSPACVARRPDGSEVVFEAKPEVDMPLSTDRPPPDGNPEANAFTTDDLVRVGAATLMGPIRDAAAFGLFACGLSWTCQAYVRAGLARLTAGRPDRPGFVVLNKPGWWPPDGANSELNYVHDVAHGRHLFLAVYAQGTEAEAEAGVSAAAEAVGAALLAGRLRLA</sequence>
<dbReference type="OrthoDB" id="1884322at2"/>
<gene>
    <name evidence="2" type="ordered locus">PSMK_12940</name>
</gene>
<dbReference type="RefSeq" id="WP_014436672.1">
    <property type="nucleotide sequence ID" value="NC_017080.1"/>
</dbReference>
<dbReference type="Gene3D" id="3.40.710.10">
    <property type="entry name" value="DD-peptidase/beta-lactamase superfamily"/>
    <property type="match status" value="1"/>
</dbReference>
<accession>I0IDW5</accession>
<dbReference type="AlphaFoldDB" id="I0IDW5"/>
<feature type="domain" description="Beta-lactamase class A catalytic" evidence="1">
    <location>
        <begin position="63"/>
        <end position="159"/>
    </location>
</feature>
<evidence type="ECO:0000259" key="1">
    <source>
        <dbReference type="Pfam" id="PF13354"/>
    </source>
</evidence>
<protein>
    <recommendedName>
        <fullName evidence="1">Beta-lactamase class A catalytic domain-containing protein</fullName>
    </recommendedName>
</protein>
<evidence type="ECO:0000313" key="2">
    <source>
        <dbReference type="EMBL" id="BAM03453.1"/>
    </source>
</evidence>
<dbReference type="InterPro" id="IPR012338">
    <property type="entry name" value="Beta-lactam/transpept-like"/>
</dbReference>
<dbReference type="Pfam" id="PF13354">
    <property type="entry name" value="Beta-lactamase2"/>
    <property type="match status" value="1"/>
</dbReference>
<dbReference type="Proteomes" id="UP000007881">
    <property type="component" value="Chromosome"/>
</dbReference>
<dbReference type="GO" id="GO:0008800">
    <property type="term" value="F:beta-lactamase activity"/>
    <property type="evidence" value="ECO:0007669"/>
    <property type="project" value="InterPro"/>
</dbReference>
<dbReference type="STRING" id="1142394.PSMK_12940"/>
<dbReference type="HOGENOM" id="CLU_862919_0_0_0"/>